<comment type="caution">
    <text evidence="1">The sequence shown here is derived from an EMBL/GenBank/DDBJ whole genome shotgun (WGS) entry which is preliminary data.</text>
</comment>
<sequence>MTTAEKAKIHQNQYQKRCELLRQEFASRPVVKEIWEEEVEPTLLKLFMIHWCALSAGLTEPIPVYLKRAGDGCQDLGLQEMADFFYEHEGEEDGHENWAIEDVENLVAVWNKEESNFPLDAKELLANKMSPAVKRYHQLHEQVIEGDSPWAELAIDVEIELISTTYGPTLIKKWVASMGQHSLPNISFLHKHVVADVEHTETNFEIVDKLVSEHPDYTDILVETAANALNSYADFLEDAMTYAKEVYARMSNVTV</sequence>
<gene>
    <name evidence="1" type="ORF">EWV80_19825</name>
</gene>
<evidence type="ECO:0000313" key="1">
    <source>
        <dbReference type="EMBL" id="TRU19081.1"/>
    </source>
</evidence>
<reference evidence="1 2" key="1">
    <citation type="submission" date="2019-01" db="EMBL/GenBank/DDBJ databases">
        <title>Coherence of Microcystis species and biogeography revealed through population genomics.</title>
        <authorList>
            <person name="Perez-Carrascal O.M."/>
            <person name="Terrat Y."/>
            <person name="Giani A."/>
            <person name="Fortin N."/>
            <person name="Tromas N."/>
            <person name="Shapiro B.J."/>
        </authorList>
    </citation>
    <scope>NUCLEOTIDE SEQUENCE [LARGE SCALE GENOMIC DNA]</scope>
    <source>
        <strain evidence="1">Ma_QC_B_20070730_S2</strain>
    </source>
</reference>
<accession>A0A552DA63</accession>
<dbReference type="AlphaFoldDB" id="A0A552DA63"/>
<dbReference type="Proteomes" id="UP000320551">
    <property type="component" value="Unassembled WGS sequence"/>
</dbReference>
<organism evidence="1 2">
    <name type="scientific">Microcystis aeruginosa Ma_QC_B_20070730_S2</name>
    <dbReference type="NCBI Taxonomy" id="2486256"/>
    <lineage>
        <taxon>Bacteria</taxon>
        <taxon>Bacillati</taxon>
        <taxon>Cyanobacteriota</taxon>
        <taxon>Cyanophyceae</taxon>
        <taxon>Oscillatoriophycideae</taxon>
        <taxon>Chroococcales</taxon>
        <taxon>Microcystaceae</taxon>
        <taxon>Microcystis</taxon>
    </lineage>
</organism>
<dbReference type="SUPFAM" id="SSF48613">
    <property type="entry name" value="Heme oxygenase-like"/>
    <property type="match status" value="1"/>
</dbReference>
<evidence type="ECO:0000313" key="2">
    <source>
        <dbReference type="Proteomes" id="UP000320551"/>
    </source>
</evidence>
<dbReference type="EMBL" id="SFBK01000260">
    <property type="protein sequence ID" value="TRU19081.1"/>
    <property type="molecule type" value="Genomic_DNA"/>
</dbReference>
<dbReference type="InterPro" id="IPR016084">
    <property type="entry name" value="Haem_Oase-like_multi-hlx"/>
</dbReference>
<name>A0A552DA63_MICAE</name>
<proteinExistence type="predicted"/>
<evidence type="ECO:0008006" key="3">
    <source>
        <dbReference type="Google" id="ProtNLM"/>
    </source>
</evidence>
<protein>
    <recommendedName>
        <fullName evidence="3">Iron-containing redox enzyme family protein</fullName>
    </recommendedName>
</protein>
<dbReference type="Gene3D" id="1.20.910.10">
    <property type="entry name" value="Heme oxygenase-like"/>
    <property type="match status" value="1"/>
</dbReference>